<comment type="catalytic activity">
    <reaction evidence="1">
        <text>4-hydroxy-4-methyl-2-oxoglutarate = 2 pyruvate</text>
        <dbReference type="Rhea" id="RHEA:22748"/>
        <dbReference type="ChEBI" id="CHEBI:15361"/>
        <dbReference type="ChEBI" id="CHEBI:58276"/>
        <dbReference type="EC" id="4.1.3.17"/>
    </reaction>
</comment>
<evidence type="ECO:0000256" key="3">
    <source>
        <dbReference type="ARBA" id="ARBA00008621"/>
    </source>
</evidence>
<comment type="cofactor">
    <cofactor evidence="2">
        <name>a divalent metal cation</name>
        <dbReference type="ChEBI" id="CHEBI:60240"/>
    </cofactor>
</comment>
<dbReference type="Pfam" id="PF03737">
    <property type="entry name" value="RraA-like"/>
    <property type="match status" value="1"/>
</dbReference>
<accession>A0A1Y0IX52</accession>
<dbReference type="EC" id="4.1.1.112" evidence="6"/>
<dbReference type="PANTHER" id="PTHR33254:SF4">
    <property type="entry name" value="4-HYDROXY-4-METHYL-2-OXOGLUTARATE ALDOLASE 3-RELATED"/>
    <property type="match status" value="1"/>
</dbReference>
<dbReference type="EC" id="4.1.3.17" evidence="5"/>
<evidence type="ECO:0000256" key="13">
    <source>
        <dbReference type="PIRSR" id="PIRSR605493-1"/>
    </source>
</evidence>
<evidence type="ECO:0000313" key="14">
    <source>
        <dbReference type="EMBL" id="ARU63923.1"/>
    </source>
</evidence>
<feature type="binding site" evidence="13">
    <location>
        <position position="105"/>
    </location>
    <ligand>
        <name>substrate</name>
    </ligand>
</feature>
<comment type="function">
    <text evidence="8">Catalyzes the aldol cleavage of 4-hydroxy-4-methyl-2-oxoglutarate (HMG) into 2 molecules of pyruvate. Also contains a secondary oxaloacetate (OAA) decarboxylase activity due to the common pyruvate enolate transition state formed following C-C bond cleavage in the retro-aldol and decarboxylation reactions.</text>
</comment>
<name>A0A1Y0IX52_9BACL</name>
<organism evidence="14 15">
    <name type="scientific">Tumebacillus avium</name>
    <dbReference type="NCBI Taxonomy" id="1903704"/>
    <lineage>
        <taxon>Bacteria</taxon>
        <taxon>Bacillati</taxon>
        <taxon>Bacillota</taxon>
        <taxon>Bacilli</taxon>
        <taxon>Bacillales</taxon>
        <taxon>Alicyclobacillaceae</taxon>
        <taxon>Tumebacillus</taxon>
    </lineage>
</organism>
<dbReference type="GO" id="GO:0008168">
    <property type="term" value="F:methyltransferase activity"/>
    <property type="evidence" value="ECO:0007669"/>
    <property type="project" value="UniProtKB-KW"/>
</dbReference>
<keyword evidence="14" id="KW-0808">Transferase</keyword>
<keyword evidence="14" id="KW-0489">Methyltransferase</keyword>
<keyword evidence="15" id="KW-1185">Reference proteome</keyword>
<evidence type="ECO:0000256" key="11">
    <source>
        <dbReference type="ARBA" id="ARBA00032305"/>
    </source>
</evidence>
<dbReference type="GO" id="GO:0046872">
    <property type="term" value="F:metal ion binding"/>
    <property type="evidence" value="ECO:0007669"/>
    <property type="project" value="UniProtKB-KW"/>
</dbReference>
<protein>
    <recommendedName>
        <fullName evidence="7">Putative 4-hydroxy-4-methyl-2-oxoglutarate aldolase</fullName>
        <ecNumber evidence="6">4.1.1.112</ecNumber>
        <ecNumber evidence="5">4.1.3.17</ecNumber>
    </recommendedName>
    <alternativeName>
        <fullName evidence="11">Oxaloacetate decarboxylase</fullName>
    </alternativeName>
    <alternativeName>
        <fullName evidence="9">Regulator of ribonuclease activity homolog</fullName>
    </alternativeName>
    <alternativeName>
        <fullName evidence="10">RraA-like protein</fullName>
    </alternativeName>
</protein>
<evidence type="ECO:0000256" key="4">
    <source>
        <dbReference type="ARBA" id="ARBA00011233"/>
    </source>
</evidence>
<dbReference type="AlphaFoldDB" id="A0A1Y0IX52"/>
<evidence type="ECO:0000256" key="12">
    <source>
        <dbReference type="ARBA" id="ARBA00047973"/>
    </source>
</evidence>
<evidence type="ECO:0000256" key="5">
    <source>
        <dbReference type="ARBA" id="ARBA00012213"/>
    </source>
</evidence>
<comment type="subunit">
    <text evidence="4">Homotrimer.</text>
</comment>
<dbReference type="PANTHER" id="PTHR33254">
    <property type="entry name" value="4-HYDROXY-4-METHYL-2-OXOGLUTARATE ALDOLASE 3-RELATED"/>
    <property type="match status" value="1"/>
</dbReference>
<dbReference type="EMBL" id="CP021434">
    <property type="protein sequence ID" value="ARU63923.1"/>
    <property type="molecule type" value="Genomic_DNA"/>
</dbReference>
<dbReference type="GO" id="GO:0032259">
    <property type="term" value="P:methylation"/>
    <property type="evidence" value="ECO:0007669"/>
    <property type="project" value="UniProtKB-KW"/>
</dbReference>
<dbReference type="SUPFAM" id="SSF89562">
    <property type="entry name" value="RraA-like"/>
    <property type="match status" value="1"/>
</dbReference>
<evidence type="ECO:0000256" key="7">
    <source>
        <dbReference type="ARBA" id="ARBA00016549"/>
    </source>
</evidence>
<evidence type="ECO:0000256" key="10">
    <source>
        <dbReference type="ARBA" id="ARBA00030169"/>
    </source>
</evidence>
<keyword evidence="13" id="KW-0460">Magnesium</keyword>
<dbReference type="GO" id="GO:0047443">
    <property type="term" value="F:4-hydroxy-4-methyl-2-oxoglutarate aldolase activity"/>
    <property type="evidence" value="ECO:0007669"/>
    <property type="project" value="UniProtKB-EC"/>
</dbReference>
<evidence type="ECO:0000256" key="1">
    <source>
        <dbReference type="ARBA" id="ARBA00001342"/>
    </source>
</evidence>
<dbReference type="CDD" id="cd16841">
    <property type="entry name" value="RraA_family"/>
    <property type="match status" value="1"/>
</dbReference>
<reference evidence="15" key="1">
    <citation type="submission" date="2017-05" db="EMBL/GenBank/DDBJ databases">
        <authorList>
            <person name="Sung H."/>
        </authorList>
    </citation>
    <scope>NUCLEOTIDE SEQUENCE [LARGE SCALE GENOMIC DNA]</scope>
    <source>
        <strain evidence="15">AR23208</strain>
    </source>
</reference>
<feature type="binding site" evidence="13">
    <location>
        <position position="106"/>
    </location>
    <ligand>
        <name>Mg(2+)</name>
        <dbReference type="ChEBI" id="CHEBI:18420"/>
    </ligand>
</feature>
<dbReference type="InterPro" id="IPR005493">
    <property type="entry name" value="RraA/RraA-like"/>
</dbReference>
<dbReference type="Gene3D" id="3.50.30.40">
    <property type="entry name" value="Ribonuclease E inhibitor RraA/RraA-like"/>
    <property type="match status" value="1"/>
</dbReference>
<dbReference type="InterPro" id="IPR036704">
    <property type="entry name" value="RraA/RraA-like_sf"/>
</dbReference>
<dbReference type="GO" id="GO:0008948">
    <property type="term" value="F:oxaloacetate decarboxylase activity"/>
    <property type="evidence" value="ECO:0007669"/>
    <property type="project" value="UniProtKB-EC"/>
</dbReference>
<dbReference type="KEGG" id="tum:CBW65_14790"/>
<keyword evidence="13" id="KW-0479">Metal-binding</keyword>
<dbReference type="OrthoDB" id="9784786at2"/>
<evidence type="ECO:0000313" key="15">
    <source>
        <dbReference type="Proteomes" id="UP000195437"/>
    </source>
</evidence>
<evidence type="ECO:0000256" key="6">
    <source>
        <dbReference type="ARBA" id="ARBA00012947"/>
    </source>
</evidence>
<evidence type="ECO:0000256" key="9">
    <source>
        <dbReference type="ARBA" id="ARBA00029596"/>
    </source>
</evidence>
<dbReference type="Proteomes" id="UP000195437">
    <property type="component" value="Chromosome"/>
</dbReference>
<sequence length="231" mass="24946">MLAAFANLSTPLVADACLRLKIPYRMAPTGLRPVMTGARTAGRVLPVRHYGSVDIFLEAMHAAQAGDVLVIDNQGRTDEACIGDLTVLEAKASSLAGMLVWGLHRDTTELIEIDFPVFSYGSVPSGPQRLAEREPEALHSAAVGAFTVSGEDVVFADNDGALFVAGKADLVQLIEVAQTIAQTERRQADMISSGKTLRDQLRFAEYLDKRAANAEYSFRDHLRTIGGSIEE</sequence>
<comment type="similarity">
    <text evidence="3">Belongs to the class II aldolase/RraA-like family.</text>
</comment>
<comment type="catalytic activity">
    <reaction evidence="12">
        <text>oxaloacetate + H(+) = pyruvate + CO2</text>
        <dbReference type="Rhea" id="RHEA:15641"/>
        <dbReference type="ChEBI" id="CHEBI:15361"/>
        <dbReference type="ChEBI" id="CHEBI:15378"/>
        <dbReference type="ChEBI" id="CHEBI:16452"/>
        <dbReference type="ChEBI" id="CHEBI:16526"/>
        <dbReference type="EC" id="4.1.1.112"/>
    </reaction>
</comment>
<evidence type="ECO:0000256" key="8">
    <source>
        <dbReference type="ARBA" id="ARBA00025046"/>
    </source>
</evidence>
<proteinExistence type="inferred from homology"/>
<gene>
    <name evidence="14" type="ORF">CBW65_14790</name>
</gene>
<evidence type="ECO:0000256" key="2">
    <source>
        <dbReference type="ARBA" id="ARBA00001968"/>
    </source>
</evidence>
<comment type="cofactor">
    <cofactor evidence="13">
        <name>Mg(2+)</name>
        <dbReference type="ChEBI" id="CHEBI:18420"/>
    </cofactor>
</comment>